<dbReference type="OrthoDB" id="9804874at2"/>
<organism evidence="10 11">
    <name type="scientific">Eubacterium cellulosolvens (strain ATCC 43171 / JCM 9499 / 6)</name>
    <name type="common">Cillobacterium cellulosolvens</name>
    <dbReference type="NCBI Taxonomy" id="633697"/>
    <lineage>
        <taxon>Bacteria</taxon>
        <taxon>Bacillati</taxon>
        <taxon>Bacillota</taxon>
        <taxon>Clostridia</taxon>
        <taxon>Eubacteriales</taxon>
        <taxon>Eubacteriaceae</taxon>
        <taxon>Eubacterium</taxon>
    </lineage>
</organism>
<dbReference type="NCBIfam" id="TIGR00835">
    <property type="entry name" value="agcS"/>
    <property type="match status" value="1"/>
</dbReference>
<evidence type="ECO:0000256" key="4">
    <source>
        <dbReference type="ARBA" id="ARBA00022475"/>
    </source>
</evidence>
<feature type="transmembrane region" description="Helical" evidence="9">
    <location>
        <begin position="203"/>
        <end position="222"/>
    </location>
</feature>
<dbReference type="PANTHER" id="PTHR30330:SF14">
    <property type="entry name" value="SODIUM_AMINO ACID (ALANINE) SYMPORTER"/>
    <property type="match status" value="1"/>
</dbReference>
<evidence type="ECO:0000313" key="11">
    <source>
        <dbReference type="Proteomes" id="UP000005753"/>
    </source>
</evidence>
<dbReference type="EMBL" id="CM001487">
    <property type="protein sequence ID" value="EIM56439.1"/>
    <property type="molecule type" value="Genomic_DNA"/>
</dbReference>
<feature type="transmembrane region" description="Helical" evidence="9">
    <location>
        <begin position="418"/>
        <end position="436"/>
    </location>
</feature>
<dbReference type="PROSITE" id="PS00873">
    <property type="entry name" value="NA_ALANINE_SYMP"/>
    <property type="match status" value="1"/>
</dbReference>
<name>I5ARL6_EUBC6</name>
<keyword evidence="5 9" id="KW-0812">Transmembrane</keyword>
<evidence type="ECO:0000313" key="10">
    <source>
        <dbReference type="EMBL" id="EIM56439.1"/>
    </source>
</evidence>
<feature type="transmembrane region" description="Helical" evidence="9">
    <location>
        <begin position="318"/>
        <end position="339"/>
    </location>
</feature>
<evidence type="ECO:0000256" key="6">
    <source>
        <dbReference type="ARBA" id="ARBA00022847"/>
    </source>
</evidence>
<feature type="transmembrane region" description="Helical" evidence="9">
    <location>
        <begin position="448"/>
        <end position="468"/>
    </location>
</feature>
<dbReference type="FunFam" id="1.20.1740.10:FF:000004">
    <property type="entry name" value="Sodium:alanine symporter family protein"/>
    <property type="match status" value="1"/>
</dbReference>
<keyword evidence="3 9" id="KW-0813">Transport</keyword>
<keyword evidence="11" id="KW-1185">Reference proteome</keyword>
<comment type="subcellular location">
    <subcellularLocation>
        <location evidence="1 9">Cell membrane</location>
        <topology evidence="1 9">Multi-pass membrane protein</topology>
    </subcellularLocation>
</comment>
<feature type="transmembrane region" description="Helical" evidence="9">
    <location>
        <begin position="98"/>
        <end position="119"/>
    </location>
</feature>
<dbReference type="PANTHER" id="PTHR30330">
    <property type="entry name" value="AGSS FAMILY TRANSPORTER, SODIUM-ALANINE"/>
    <property type="match status" value="1"/>
</dbReference>
<dbReference type="eggNOG" id="COG1115">
    <property type="taxonomic scope" value="Bacteria"/>
</dbReference>
<evidence type="ECO:0000256" key="1">
    <source>
        <dbReference type="ARBA" id="ARBA00004651"/>
    </source>
</evidence>
<evidence type="ECO:0000256" key="9">
    <source>
        <dbReference type="RuleBase" id="RU363064"/>
    </source>
</evidence>
<keyword evidence="4 9" id="KW-1003">Cell membrane</keyword>
<accession>I5ARL6</accession>
<sequence>MEVFNNIVTAADDKVWFLLLFLLVGTGIYFSIRTRFVQIRHFPQAWKRVFGNFSLRGSKAGKEGMSSFQALATAIAAQVGTGNIAGCATAILGGGPGAIFWMWVAAFFGMATIYGEACLAQKTKTRDDKGNVIGGPVYYIREAFKGDFGKFLAGFFAVAITLALGIMGNMVQSNSITDAFHNIIPESVNIPQVAGIPVDKLCMGVLVAAVAGFIFIGGIGRIAAFTEKVVPMMAGLYLLGGLILLVINCKNLPAAVASIFVGAFNPQAVCGAGAGIAVRQALRLGVARGLFSNEAGMGSTPHAHAMAKVEKPQDQGEVAMVGVFIDTFVVLTMTALVILSSNVLGNIDLFCTKTAGMKWNPSGIGTGTPVAQAAFSTGFGKFGPVFVAICLLFFAFSTIIGWYFFAQQNIKYLLGTESSKIFSVVVVIFIFIGALLKVDLVWNLSDLFNGIMVLPNLIALIALSGVVAKLSHGQDVDL</sequence>
<evidence type="ECO:0000256" key="7">
    <source>
        <dbReference type="ARBA" id="ARBA00022989"/>
    </source>
</evidence>
<feature type="transmembrane region" description="Helical" evidence="9">
    <location>
        <begin position="15"/>
        <end position="32"/>
    </location>
</feature>
<protein>
    <submittedName>
        <fullName evidence="10">Amino acid carrier protein</fullName>
    </submittedName>
</protein>
<dbReference type="Proteomes" id="UP000005753">
    <property type="component" value="Chromosome"/>
</dbReference>
<reference evidence="10 11" key="2">
    <citation type="submission" date="2012-02" db="EMBL/GenBank/DDBJ databases">
        <title>Improved High-Quality Draft sequence of Eubacterium cellulosolvens 6.</title>
        <authorList>
            <consortium name="US DOE Joint Genome Institute"/>
            <person name="Lucas S."/>
            <person name="Han J."/>
            <person name="Lapidus A."/>
            <person name="Cheng J.-F."/>
            <person name="Goodwin L."/>
            <person name="Pitluck S."/>
            <person name="Peters L."/>
            <person name="Mikhailova N."/>
            <person name="Gu W."/>
            <person name="Detter J.C."/>
            <person name="Han C."/>
            <person name="Tapia R."/>
            <person name="Land M."/>
            <person name="Hauser L."/>
            <person name="Kyrpides N."/>
            <person name="Ivanova N."/>
            <person name="Pagani I."/>
            <person name="Johnson E."/>
            <person name="Mukhopadhyay B."/>
            <person name="Anderson I."/>
            <person name="Woyke T."/>
        </authorList>
    </citation>
    <scope>NUCLEOTIDE SEQUENCE [LARGE SCALE GENOMIC DNA]</scope>
    <source>
        <strain evidence="10 11">6</strain>
    </source>
</reference>
<dbReference type="Gene3D" id="1.20.1740.10">
    <property type="entry name" value="Amino acid/polyamine transporter I"/>
    <property type="match status" value="1"/>
</dbReference>
<keyword evidence="8 9" id="KW-0472">Membrane</keyword>
<keyword evidence="7 9" id="KW-1133">Transmembrane helix</keyword>
<reference evidence="10 11" key="1">
    <citation type="submission" date="2010-08" db="EMBL/GenBank/DDBJ databases">
        <authorList>
            <consortium name="US DOE Joint Genome Institute (JGI-PGF)"/>
            <person name="Lucas S."/>
            <person name="Copeland A."/>
            <person name="Lapidus A."/>
            <person name="Cheng J.-F."/>
            <person name="Bruce D."/>
            <person name="Goodwin L."/>
            <person name="Pitluck S."/>
            <person name="Land M.L."/>
            <person name="Hauser L."/>
            <person name="Chang Y.-J."/>
            <person name="Anderson I.J."/>
            <person name="Johnson E."/>
            <person name="Mulhopadhyay B."/>
            <person name="Kyrpides N."/>
            <person name="Woyke T.J."/>
        </authorList>
    </citation>
    <scope>NUCLEOTIDE SEQUENCE [LARGE SCALE GENOMIC DNA]</scope>
    <source>
        <strain evidence="10 11">6</strain>
    </source>
</reference>
<dbReference type="AlphaFoldDB" id="I5ARL6"/>
<feature type="transmembrane region" description="Helical" evidence="9">
    <location>
        <begin position="68"/>
        <end position="92"/>
    </location>
</feature>
<dbReference type="HOGENOM" id="CLU_024867_1_0_9"/>
<proteinExistence type="inferred from homology"/>
<dbReference type="PRINTS" id="PR00175">
    <property type="entry name" value="NAALASMPORT"/>
</dbReference>
<dbReference type="GO" id="GO:0005283">
    <property type="term" value="F:amino acid:sodium symporter activity"/>
    <property type="evidence" value="ECO:0007669"/>
    <property type="project" value="InterPro"/>
</dbReference>
<feature type="transmembrane region" description="Helical" evidence="9">
    <location>
        <begin position="229"/>
        <end position="248"/>
    </location>
</feature>
<feature type="transmembrane region" description="Helical" evidence="9">
    <location>
        <begin position="254"/>
        <end position="278"/>
    </location>
</feature>
<evidence type="ECO:0000256" key="5">
    <source>
        <dbReference type="ARBA" id="ARBA00022692"/>
    </source>
</evidence>
<evidence type="ECO:0000256" key="3">
    <source>
        <dbReference type="ARBA" id="ARBA00022448"/>
    </source>
</evidence>
<keyword evidence="6 9" id="KW-0769">Symport</keyword>
<dbReference type="InterPro" id="IPR001463">
    <property type="entry name" value="Na/Ala_symport"/>
</dbReference>
<feature type="transmembrane region" description="Helical" evidence="9">
    <location>
        <begin position="151"/>
        <end position="171"/>
    </location>
</feature>
<evidence type="ECO:0000256" key="2">
    <source>
        <dbReference type="ARBA" id="ARBA00009261"/>
    </source>
</evidence>
<evidence type="ECO:0000256" key="8">
    <source>
        <dbReference type="ARBA" id="ARBA00023136"/>
    </source>
</evidence>
<dbReference type="GO" id="GO:0005886">
    <property type="term" value="C:plasma membrane"/>
    <property type="evidence" value="ECO:0007669"/>
    <property type="project" value="UniProtKB-SubCell"/>
</dbReference>
<comment type="similarity">
    <text evidence="2 9">Belongs to the alanine or glycine:cation symporter (AGCS) (TC 2.A.25) family.</text>
</comment>
<gene>
    <name evidence="10" type="ORF">EubceDRAFT1_0600</name>
</gene>
<dbReference type="Pfam" id="PF01235">
    <property type="entry name" value="Na_Ala_symp"/>
    <property type="match status" value="1"/>
</dbReference>
<feature type="transmembrane region" description="Helical" evidence="9">
    <location>
        <begin position="385"/>
        <end position="406"/>
    </location>
</feature>